<dbReference type="InterPro" id="IPR005366">
    <property type="entry name" value="EMC8/9"/>
</dbReference>
<feature type="compositionally biased region" description="Basic and acidic residues" evidence="1">
    <location>
        <begin position="1"/>
        <end position="11"/>
    </location>
</feature>
<feature type="region of interest" description="Disordered" evidence="1">
    <location>
        <begin position="1"/>
        <end position="97"/>
    </location>
</feature>
<dbReference type="EMBL" id="JAAALK010000285">
    <property type="protein sequence ID" value="KAG8066115.1"/>
    <property type="molecule type" value="Genomic_DNA"/>
</dbReference>
<organism evidence="2 3">
    <name type="scientific">Zizania palustris</name>
    <name type="common">Northern wild rice</name>
    <dbReference type="NCBI Taxonomy" id="103762"/>
    <lineage>
        <taxon>Eukaryota</taxon>
        <taxon>Viridiplantae</taxon>
        <taxon>Streptophyta</taxon>
        <taxon>Embryophyta</taxon>
        <taxon>Tracheophyta</taxon>
        <taxon>Spermatophyta</taxon>
        <taxon>Magnoliopsida</taxon>
        <taxon>Liliopsida</taxon>
        <taxon>Poales</taxon>
        <taxon>Poaceae</taxon>
        <taxon>BOP clade</taxon>
        <taxon>Oryzoideae</taxon>
        <taxon>Oryzeae</taxon>
        <taxon>Zizaniinae</taxon>
        <taxon>Zizania</taxon>
    </lineage>
</organism>
<dbReference type="Pfam" id="PF03665">
    <property type="entry name" value="UPF0172"/>
    <property type="match status" value="1"/>
</dbReference>
<feature type="compositionally biased region" description="Pro residues" evidence="1">
    <location>
        <begin position="84"/>
        <end position="93"/>
    </location>
</feature>
<evidence type="ECO:0000313" key="3">
    <source>
        <dbReference type="Proteomes" id="UP000729402"/>
    </source>
</evidence>
<evidence type="ECO:0008006" key="4">
    <source>
        <dbReference type="Google" id="ProtNLM"/>
    </source>
</evidence>
<sequence>MTRTNARERAPRAAAPLARLGSAGPGARVPASARWRRGQSGKSGTSVRPVAGFPPARPPPSSPLRLPASRSPPPHLSALRSPPATSPPPPPLPHALKNPAAAVNGLLVGRLLDGASSPVVVAVVDAVPLSHCPHHLPLLPTHELALNLVEDHFGAQGLAVVGYYHANALRDDADLPAVAKRVGDHIFRNFPRTAVLLVSVASPDLRR</sequence>
<feature type="compositionally biased region" description="Low complexity" evidence="1">
    <location>
        <begin position="12"/>
        <end position="28"/>
    </location>
</feature>
<keyword evidence="3" id="KW-1185">Reference proteome</keyword>
<comment type="caution">
    <text evidence="2">The sequence shown here is derived from an EMBL/GenBank/DDBJ whole genome shotgun (WGS) entry which is preliminary data.</text>
</comment>
<dbReference type="GO" id="GO:0072546">
    <property type="term" value="C:EMC complex"/>
    <property type="evidence" value="ECO:0007669"/>
    <property type="project" value="InterPro"/>
</dbReference>
<dbReference type="Proteomes" id="UP000729402">
    <property type="component" value="Unassembled WGS sequence"/>
</dbReference>
<dbReference type="OrthoDB" id="741944at2759"/>
<accession>A0A8J5SSE2</accession>
<proteinExistence type="predicted"/>
<dbReference type="PANTHER" id="PTHR12941:SF10">
    <property type="entry name" value="ER MEMBRANE PROTEIN COMPLEX SUBUNIT 8_9 HOMOLOG"/>
    <property type="match status" value="1"/>
</dbReference>
<evidence type="ECO:0000313" key="2">
    <source>
        <dbReference type="EMBL" id="KAG8066115.1"/>
    </source>
</evidence>
<evidence type="ECO:0000256" key="1">
    <source>
        <dbReference type="SAM" id="MobiDB-lite"/>
    </source>
</evidence>
<reference evidence="2" key="1">
    <citation type="journal article" date="2021" name="bioRxiv">
        <title>Whole Genome Assembly and Annotation of Northern Wild Rice, Zizania palustris L., Supports a Whole Genome Duplication in the Zizania Genus.</title>
        <authorList>
            <person name="Haas M."/>
            <person name="Kono T."/>
            <person name="Macchietto M."/>
            <person name="Millas R."/>
            <person name="McGilp L."/>
            <person name="Shao M."/>
            <person name="Duquette J."/>
            <person name="Hirsch C.N."/>
            <person name="Kimball J."/>
        </authorList>
    </citation>
    <scope>NUCLEOTIDE SEQUENCE</scope>
    <source>
        <tissue evidence="2">Fresh leaf tissue</tissue>
    </source>
</reference>
<reference evidence="2" key="2">
    <citation type="submission" date="2021-02" db="EMBL/GenBank/DDBJ databases">
        <authorList>
            <person name="Kimball J.A."/>
            <person name="Haas M.W."/>
            <person name="Macchietto M."/>
            <person name="Kono T."/>
            <person name="Duquette J."/>
            <person name="Shao M."/>
        </authorList>
    </citation>
    <scope>NUCLEOTIDE SEQUENCE</scope>
    <source>
        <tissue evidence="2">Fresh leaf tissue</tissue>
    </source>
</reference>
<dbReference type="PANTHER" id="PTHR12941">
    <property type="entry name" value="ER MEMBRANE PROTEIN COMPLEX"/>
    <property type="match status" value="1"/>
</dbReference>
<name>A0A8J5SSE2_ZIZPA</name>
<dbReference type="AlphaFoldDB" id="A0A8J5SSE2"/>
<gene>
    <name evidence="2" type="ORF">GUJ93_ZPchr0004g38363</name>
</gene>
<protein>
    <recommendedName>
        <fullName evidence="4">MPN domain-containing protein</fullName>
    </recommendedName>
</protein>